<feature type="region of interest" description="Disordered" evidence="1">
    <location>
        <begin position="1"/>
        <end position="44"/>
    </location>
</feature>
<feature type="compositionally biased region" description="Low complexity" evidence="1">
    <location>
        <begin position="12"/>
        <end position="32"/>
    </location>
</feature>
<keyword evidence="2" id="KW-0812">Transmembrane</keyword>
<feature type="domain" description="DUF7719" evidence="3">
    <location>
        <begin position="169"/>
        <end position="235"/>
    </location>
</feature>
<reference evidence="4" key="1">
    <citation type="submission" date="2020-01" db="EMBL/GenBank/DDBJ databases">
        <authorList>
            <consortium name="DOE Joint Genome Institute"/>
            <person name="Haridas S."/>
            <person name="Albert R."/>
            <person name="Binder M."/>
            <person name="Bloem J."/>
            <person name="Labutti K."/>
            <person name="Salamov A."/>
            <person name="Andreopoulos B."/>
            <person name="Baker S.E."/>
            <person name="Barry K."/>
            <person name="Bills G."/>
            <person name="Bluhm B.H."/>
            <person name="Cannon C."/>
            <person name="Castanera R."/>
            <person name="Culley D.E."/>
            <person name="Daum C."/>
            <person name="Ezra D."/>
            <person name="Gonzalez J.B."/>
            <person name="Henrissat B."/>
            <person name="Kuo A."/>
            <person name="Liang C."/>
            <person name="Lipzen A."/>
            <person name="Lutzoni F."/>
            <person name="Magnuson J."/>
            <person name="Mondo S."/>
            <person name="Nolan M."/>
            <person name="Ohm R."/>
            <person name="Pangilinan J."/>
            <person name="Park H.-J."/>
            <person name="Ramirez L."/>
            <person name="Alfaro M."/>
            <person name="Sun H."/>
            <person name="Tritt A."/>
            <person name="Yoshinaga Y."/>
            <person name="Zwiers L.-H."/>
            <person name="Turgeon B.G."/>
            <person name="Goodwin S.B."/>
            <person name="Spatafora J.W."/>
            <person name="Crous P.W."/>
            <person name="Grigoriev I.V."/>
        </authorList>
    </citation>
    <scope>NUCLEOTIDE SEQUENCE</scope>
    <source>
        <strain evidence="4">IPT5</strain>
    </source>
</reference>
<gene>
    <name evidence="4" type="ORF">T440DRAFT_67067</name>
</gene>
<dbReference type="Pfam" id="PF24841">
    <property type="entry name" value="DUF7719"/>
    <property type="match status" value="1"/>
</dbReference>
<proteinExistence type="predicted"/>
<accession>A0A6A7BA04</accession>
<dbReference type="OrthoDB" id="5597489at2759"/>
<keyword evidence="2" id="KW-0472">Membrane</keyword>
<evidence type="ECO:0000313" key="5">
    <source>
        <dbReference type="Proteomes" id="UP000799423"/>
    </source>
</evidence>
<dbReference type="Proteomes" id="UP000799423">
    <property type="component" value="Unassembled WGS sequence"/>
</dbReference>
<organism evidence="4 5">
    <name type="scientific">Plenodomus tracheiphilus IPT5</name>
    <dbReference type="NCBI Taxonomy" id="1408161"/>
    <lineage>
        <taxon>Eukaryota</taxon>
        <taxon>Fungi</taxon>
        <taxon>Dikarya</taxon>
        <taxon>Ascomycota</taxon>
        <taxon>Pezizomycotina</taxon>
        <taxon>Dothideomycetes</taxon>
        <taxon>Pleosporomycetidae</taxon>
        <taxon>Pleosporales</taxon>
        <taxon>Pleosporineae</taxon>
        <taxon>Leptosphaeriaceae</taxon>
        <taxon>Plenodomus</taxon>
    </lineage>
</organism>
<keyword evidence="5" id="KW-1185">Reference proteome</keyword>
<protein>
    <recommendedName>
        <fullName evidence="3">DUF7719 domain-containing protein</fullName>
    </recommendedName>
</protein>
<evidence type="ECO:0000313" key="4">
    <source>
        <dbReference type="EMBL" id="KAF2851557.1"/>
    </source>
</evidence>
<evidence type="ECO:0000256" key="1">
    <source>
        <dbReference type="SAM" id="MobiDB-lite"/>
    </source>
</evidence>
<dbReference type="PANTHER" id="PTHR37846:SF1">
    <property type="entry name" value="DEACETYLASE-LIKE PROTEIN"/>
    <property type="match status" value="1"/>
</dbReference>
<dbReference type="InterPro" id="IPR056136">
    <property type="entry name" value="DUF7719"/>
</dbReference>
<evidence type="ECO:0000256" key="2">
    <source>
        <dbReference type="SAM" id="Phobius"/>
    </source>
</evidence>
<dbReference type="PANTHER" id="PTHR37846">
    <property type="entry name" value="YALI0B21296P"/>
    <property type="match status" value="1"/>
</dbReference>
<dbReference type="AlphaFoldDB" id="A0A6A7BA04"/>
<feature type="transmembrane region" description="Helical" evidence="2">
    <location>
        <begin position="205"/>
        <end position="231"/>
    </location>
</feature>
<sequence>MAAGNRKERRANASANASQASSSSTTTASKTSGRGFQPTTQIDQDGVEMILKHPDYSGPKGKTLFQLAEERQQELDREKLGGWNLGASIQPTAGTTSDAAIGPAGDALLYCTSMAALHLTLDVIVYSQYREEILWGEITRRAAAATPIFMLLVYLTHVNFSYRFPTLRDVSFFAGSVMAGCYLVYSANKHGYFYVMKAAPPVGTLWIWSVVEMSLPFAAMNAVAVLGYIWWNGYELF</sequence>
<feature type="transmembrane region" description="Helical" evidence="2">
    <location>
        <begin position="138"/>
        <end position="155"/>
    </location>
</feature>
<feature type="transmembrane region" description="Helical" evidence="2">
    <location>
        <begin position="167"/>
        <end position="185"/>
    </location>
</feature>
<keyword evidence="2" id="KW-1133">Transmembrane helix</keyword>
<evidence type="ECO:0000259" key="3">
    <source>
        <dbReference type="Pfam" id="PF24841"/>
    </source>
</evidence>
<name>A0A6A7BA04_9PLEO</name>
<dbReference type="EMBL" id="MU006302">
    <property type="protein sequence ID" value="KAF2851557.1"/>
    <property type="molecule type" value="Genomic_DNA"/>
</dbReference>